<dbReference type="Proteomes" id="UP000004995">
    <property type="component" value="Unassembled WGS sequence"/>
</dbReference>
<organism evidence="1 2">
    <name type="scientific">Setaria italica</name>
    <name type="common">Foxtail millet</name>
    <name type="synonym">Panicum italicum</name>
    <dbReference type="NCBI Taxonomy" id="4555"/>
    <lineage>
        <taxon>Eukaryota</taxon>
        <taxon>Viridiplantae</taxon>
        <taxon>Streptophyta</taxon>
        <taxon>Embryophyta</taxon>
        <taxon>Tracheophyta</taxon>
        <taxon>Spermatophyta</taxon>
        <taxon>Magnoliopsida</taxon>
        <taxon>Liliopsida</taxon>
        <taxon>Poales</taxon>
        <taxon>Poaceae</taxon>
        <taxon>PACMAD clade</taxon>
        <taxon>Panicoideae</taxon>
        <taxon>Panicodae</taxon>
        <taxon>Paniceae</taxon>
        <taxon>Cenchrinae</taxon>
        <taxon>Setaria</taxon>
    </lineage>
</organism>
<name>K3ZPE2_SETIT</name>
<evidence type="ECO:0000313" key="1">
    <source>
        <dbReference type="EnsemblPlants" id="KQK93519"/>
    </source>
</evidence>
<dbReference type="HOGENOM" id="CLU_3176366_0_0_1"/>
<dbReference type="EnsemblPlants" id="KQK93519">
    <property type="protein sequence ID" value="KQK93519"/>
    <property type="gene ID" value="SETIT_028472mg"/>
</dbReference>
<dbReference type="InParanoid" id="K3ZPE2"/>
<evidence type="ECO:0000313" key="2">
    <source>
        <dbReference type="Proteomes" id="UP000004995"/>
    </source>
</evidence>
<proteinExistence type="predicted"/>
<accession>K3ZPE2</accession>
<reference evidence="2" key="1">
    <citation type="journal article" date="2012" name="Nat. Biotechnol.">
        <title>Reference genome sequence of the model plant Setaria.</title>
        <authorList>
            <person name="Bennetzen J.L."/>
            <person name="Schmutz J."/>
            <person name="Wang H."/>
            <person name="Percifield R."/>
            <person name="Hawkins J."/>
            <person name="Pontaroli A.C."/>
            <person name="Estep M."/>
            <person name="Feng L."/>
            <person name="Vaughn J.N."/>
            <person name="Grimwood J."/>
            <person name="Jenkins J."/>
            <person name="Barry K."/>
            <person name="Lindquist E."/>
            <person name="Hellsten U."/>
            <person name="Deshpande S."/>
            <person name="Wang X."/>
            <person name="Wu X."/>
            <person name="Mitros T."/>
            <person name="Triplett J."/>
            <person name="Yang X."/>
            <person name="Ye C.Y."/>
            <person name="Mauro-Herrera M."/>
            <person name="Wang L."/>
            <person name="Li P."/>
            <person name="Sharma M."/>
            <person name="Sharma R."/>
            <person name="Ronald P.C."/>
            <person name="Panaud O."/>
            <person name="Kellogg E.A."/>
            <person name="Brutnell T.P."/>
            <person name="Doust A.N."/>
            <person name="Tuskan G.A."/>
            <person name="Rokhsar D."/>
            <person name="Devos K.M."/>
        </authorList>
    </citation>
    <scope>NUCLEOTIDE SEQUENCE [LARGE SCALE GENOMIC DNA]</scope>
    <source>
        <strain evidence="2">cv. Yugu1</strain>
    </source>
</reference>
<dbReference type="EMBL" id="AGNK02004617">
    <property type="status" value="NOT_ANNOTATED_CDS"/>
    <property type="molecule type" value="Genomic_DNA"/>
</dbReference>
<dbReference type="AlphaFoldDB" id="K3ZPE2"/>
<reference evidence="1" key="2">
    <citation type="submission" date="2018-08" db="UniProtKB">
        <authorList>
            <consortium name="EnsemblPlants"/>
        </authorList>
    </citation>
    <scope>IDENTIFICATION</scope>
    <source>
        <strain evidence="1">Yugu1</strain>
    </source>
</reference>
<dbReference type="Gramene" id="KQK93519">
    <property type="protein sequence ID" value="KQK93519"/>
    <property type="gene ID" value="SETIT_028472mg"/>
</dbReference>
<protein>
    <submittedName>
        <fullName evidence="1">Uncharacterized protein</fullName>
    </submittedName>
</protein>
<sequence>MVALCCAPSNANSNIQSYDYGWGVKLMVHKTLIVPSSLLKMTEELIV</sequence>
<keyword evidence="2" id="KW-1185">Reference proteome</keyword>